<evidence type="ECO:0000313" key="2">
    <source>
        <dbReference type="Proteomes" id="UP000217792"/>
    </source>
</evidence>
<proteinExistence type="predicted"/>
<organism evidence="1 2">
    <name type="scientific">Streptococcus intermedius</name>
    <dbReference type="NCBI Taxonomy" id="1338"/>
    <lineage>
        <taxon>Bacteria</taxon>
        <taxon>Bacillati</taxon>
        <taxon>Bacillota</taxon>
        <taxon>Bacilli</taxon>
        <taxon>Lactobacillales</taxon>
        <taxon>Streptococcaceae</taxon>
        <taxon>Streptococcus</taxon>
        <taxon>Streptococcus anginosus group</taxon>
    </lineage>
</organism>
<name>A0AAD1C6C0_STRIT</name>
<dbReference type="EMBL" id="AP014880">
    <property type="protein sequence ID" value="BAW16091.1"/>
    <property type="molecule type" value="Genomic_DNA"/>
</dbReference>
<protein>
    <submittedName>
        <fullName evidence="1">Uncharacterized protein</fullName>
    </submittedName>
</protein>
<sequence length="42" mass="4952">MSRAEQVIVQSFFEKFAKNQLSFNLNIVFSTKVYHIQNTKKS</sequence>
<evidence type="ECO:0000313" key="1">
    <source>
        <dbReference type="EMBL" id="BAW16091.1"/>
    </source>
</evidence>
<reference evidence="1 2" key="1">
    <citation type="journal article" date="2017" name="Infect. Immun.">
        <title>Characterization of the Pathogenicity of Streptococcus intermedius TYG1620 Isolated from a Human Brain Abscess Based on the Complete Genome Sequence with Transcriptome Analysis and Transposon Mutagenesis in a Murine Subcutaneous Abscess Model.</title>
        <authorList>
            <person name="Hasegawa N."/>
            <person name="Sekizuka T."/>
            <person name="Sugi Y."/>
            <person name="Kawakami N."/>
            <person name="Ogasawara Y."/>
            <person name="Kato K."/>
            <person name="Yamashita A."/>
            <person name="Takeuchi F."/>
            <person name="Kuroda M."/>
        </authorList>
    </citation>
    <scope>NUCLEOTIDE SEQUENCE [LARGE SCALE GENOMIC DNA]</scope>
    <source>
        <strain evidence="1 2">TYG1620</strain>
    </source>
</reference>
<accession>A0AAD1C6C0</accession>
<gene>
    <name evidence="1" type="ORF">SITYG_01050</name>
</gene>
<dbReference type="AlphaFoldDB" id="A0AAD1C6C0"/>
<dbReference type="Proteomes" id="UP000217792">
    <property type="component" value="Chromosome"/>
</dbReference>